<dbReference type="Gene3D" id="2.60.40.150">
    <property type="entry name" value="C2 domain"/>
    <property type="match status" value="1"/>
</dbReference>
<comment type="similarity">
    <text evidence="2">Belongs to the tollip family.</text>
</comment>
<dbReference type="Pfam" id="PF09799">
    <property type="entry name" value="Transmemb_17"/>
    <property type="match status" value="1"/>
</dbReference>
<dbReference type="SUPFAM" id="SSF46934">
    <property type="entry name" value="UBA-like"/>
    <property type="match status" value="1"/>
</dbReference>
<dbReference type="SMART" id="SM00546">
    <property type="entry name" value="CUE"/>
    <property type="match status" value="1"/>
</dbReference>
<reference evidence="14" key="1">
    <citation type="submission" date="2024-02" db="UniProtKB">
        <authorList>
            <consortium name="WormBaseParasite"/>
        </authorList>
    </citation>
    <scope>IDENTIFICATION</scope>
</reference>
<dbReference type="PROSITE" id="PS51140">
    <property type="entry name" value="CUE"/>
    <property type="match status" value="1"/>
</dbReference>
<organism evidence="13 14">
    <name type="scientific">Strongyloides stercoralis</name>
    <name type="common">Threadworm</name>
    <dbReference type="NCBI Taxonomy" id="6248"/>
    <lineage>
        <taxon>Eukaryota</taxon>
        <taxon>Metazoa</taxon>
        <taxon>Ecdysozoa</taxon>
        <taxon>Nematoda</taxon>
        <taxon>Chromadorea</taxon>
        <taxon>Rhabditida</taxon>
        <taxon>Tylenchina</taxon>
        <taxon>Panagrolaimomorpha</taxon>
        <taxon>Strongyloidoidea</taxon>
        <taxon>Strongyloididae</taxon>
        <taxon>Strongyloides</taxon>
    </lineage>
</organism>
<dbReference type="GO" id="GO:0016020">
    <property type="term" value="C:membrane"/>
    <property type="evidence" value="ECO:0007669"/>
    <property type="project" value="UniProtKB-SubCell"/>
</dbReference>
<dbReference type="GO" id="GO:0031624">
    <property type="term" value="F:ubiquitin conjugating enzyme binding"/>
    <property type="evidence" value="ECO:0007669"/>
    <property type="project" value="TreeGrafter"/>
</dbReference>
<keyword evidence="7" id="KW-0072">Autophagy</keyword>
<feature type="domain" description="CUE" evidence="12">
    <location>
        <begin position="329"/>
        <end position="372"/>
    </location>
</feature>
<evidence type="ECO:0000259" key="12">
    <source>
        <dbReference type="PROSITE" id="PS51140"/>
    </source>
</evidence>
<protein>
    <submittedName>
        <fullName evidence="14">Transmembrane protein 17</fullName>
    </submittedName>
</protein>
<accession>A0AAF5DGB1</accession>
<dbReference type="WBParaSite" id="TCONS_00011770.p1">
    <property type="protein sequence ID" value="TCONS_00011770.p1"/>
    <property type="gene ID" value="XLOC_006599"/>
</dbReference>
<dbReference type="GO" id="GO:0043130">
    <property type="term" value="F:ubiquitin binding"/>
    <property type="evidence" value="ECO:0007669"/>
    <property type="project" value="InterPro"/>
</dbReference>
<dbReference type="GO" id="GO:0005737">
    <property type="term" value="C:cytoplasm"/>
    <property type="evidence" value="ECO:0007669"/>
    <property type="project" value="TreeGrafter"/>
</dbReference>
<keyword evidence="8 10" id="KW-0472">Membrane</keyword>
<dbReference type="Pfam" id="PF00168">
    <property type="entry name" value="C2"/>
    <property type="match status" value="1"/>
</dbReference>
<evidence type="ECO:0000256" key="5">
    <source>
        <dbReference type="ARBA" id="ARBA00022859"/>
    </source>
</evidence>
<keyword evidence="3" id="KW-0399">Innate immunity</keyword>
<dbReference type="InterPro" id="IPR019184">
    <property type="entry name" value="Uncharacterised_TM-17"/>
</dbReference>
<sequence length="373" mass="42599">KIRPKLIIILKFNNQMNYQKSEPLSSLPLQISISCHIALYLPLLISQIICFLLKFKYLSSIYCNILIAIFIVHYTIEVIRLYLAYAGNKGENIPNLSGAWITGLILQLPVACFLLFNPDIVPLPLELFTQSIHFILLIIEIVTVMSCNNVLESSSGTLFDEQRSVNILELKKRVLLLKDMPDHFLRFSGSISPSSEHITSISNIDPEEAFYRFVPPNTRGRLIISVMEAKLTKSYSLIRMDPYCKIRVGNTTFQTPTHTNGGKNPKWDKTINAYLPNGVDSFFLQIYDEKQFTKDECIAWVHIILKEEIFHGEKFDEWYSLSGAQGEGREEAEVDELALMFPNIEKEVIKSVLEEKMGNKDATVTILLELNEN</sequence>
<evidence type="ECO:0000256" key="7">
    <source>
        <dbReference type="ARBA" id="ARBA00023006"/>
    </source>
</evidence>
<comment type="subcellular location">
    <subcellularLocation>
        <location evidence="1">Membrane</location>
        <topology evidence="1">Multi-pass membrane protein</topology>
    </subcellularLocation>
</comment>
<proteinExistence type="inferred from homology"/>
<dbReference type="Gene3D" id="1.10.8.10">
    <property type="entry name" value="DNA helicase RuvA subunit, C-terminal domain"/>
    <property type="match status" value="1"/>
</dbReference>
<feature type="transmembrane region" description="Helical" evidence="10">
    <location>
        <begin position="97"/>
        <end position="116"/>
    </location>
</feature>
<keyword evidence="4 10" id="KW-0812">Transmembrane</keyword>
<dbReference type="PANTHER" id="PTHR16461:SF5">
    <property type="entry name" value="TOLL-INTERACTING PROTEIN"/>
    <property type="match status" value="1"/>
</dbReference>
<evidence type="ECO:0000256" key="4">
    <source>
        <dbReference type="ARBA" id="ARBA00022692"/>
    </source>
</evidence>
<dbReference type="GO" id="GO:0006914">
    <property type="term" value="P:autophagy"/>
    <property type="evidence" value="ECO:0007669"/>
    <property type="project" value="UniProtKB-KW"/>
</dbReference>
<dbReference type="AlphaFoldDB" id="A0AAF5DGB1"/>
<evidence type="ECO:0000259" key="11">
    <source>
        <dbReference type="PROSITE" id="PS50004"/>
    </source>
</evidence>
<dbReference type="SMART" id="SM00239">
    <property type="entry name" value="C2"/>
    <property type="match status" value="1"/>
</dbReference>
<keyword evidence="9" id="KW-0395">Inflammatory response</keyword>
<dbReference type="GO" id="GO:0045087">
    <property type="term" value="P:innate immune response"/>
    <property type="evidence" value="ECO:0007669"/>
    <property type="project" value="UniProtKB-KW"/>
</dbReference>
<keyword evidence="13" id="KW-1185">Reference proteome</keyword>
<evidence type="ECO:0000256" key="10">
    <source>
        <dbReference type="SAM" id="Phobius"/>
    </source>
</evidence>
<dbReference type="InterPro" id="IPR003892">
    <property type="entry name" value="CUE"/>
</dbReference>
<evidence type="ECO:0000256" key="9">
    <source>
        <dbReference type="ARBA" id="ARBA00023198"/>
    </source>
</evidence>
<evidence type="ECO:0000313" key="13">
    <source>
        <dbReference type="Proteomes" id="UP000035681"/>
    </source>
</evidence>
<evidence type="ECO:0000313" key="14">
    <source>
        <dbReference type="WBParaSite" id="TCONS_00011770.p1"/>
    </source>
</evidence>
<dbReference type="InterPro" id="IPR009060">
    <property type="entry name" value="UBA-like_sf"/>
</dbReference>
<evidence type="ECO:0000256" key="1">
    <source>
        <dbReference type="ARBA" id="ARBA00004141"/>
    </source>
</evidence>
<name>A0AAF5DGB1_STRER</name>
<dbReference type="Pfam" id="PF02845">
    <property type="entry name" value="CUE"/>
    <property type="match status" value="1"/>
</dbReference>
<keyword evidence="5" id="KW-0391">Immunity</keyword>
<evidence type="ECO:0000256" key="3">
    <source>
        <dbReference type="ARBA" id="ARBA00022588"/>
    </source>
</evidence>
<dbReference type="PROSITE" id="PS50004">
    <property type="entry name" value="C2"/>
    <property type="match status" value="1"/>
</dbReference>
<dbReference type="InterPro" id="IPR035892">
    <property type="entry name" value="C2_domain_sf"/>
</dbReference>
<dbReference type="GO" id="GO:0006511">
    <property type="term" value="P:ubiquitin-dependent protein catabolic process"/>
    <property type="evidence" value="ECO:0007669"/>
    <property type="project" value="TreeGrafter"/>
</dbReference>
<evidence type="ECO:0000256" key="8">
    <source>
        <dbReference type="ARBA" id="ARBA00023136"/>
    </source>
</evidence>
<feature type="domain" description="C2" evidence="11">
    <location>
        <begin position="205"/>
        <end position="319"/>
    </location>
</feature>
<keyword evidence="6 10" id="KW-1133">Transmembrane helix</keyword>
<dbReference type="SUPFAM" id="SSF49562">
    <property type="entry name" value="C2 domain (Calcium/lipid-binding domain, CaLB)"/>
    <property type="match status" value="1"/>
</dbReference>
<dbReference type="Proteomes" id="UP000035681">
    <property type="component" value="Unplaced"/>
</dbReference>
<feature type="transmembrane region" description="Helical" evidence="10">
    <location>
        <begin position="65"/>
        <end position="85"/>
    </location>
</feature>
<evidence type="ECO:0000256" key="6">
    <source>
        <dbReference type="ARBA" id="ARBA00022989"/>
    </source>
</evidence>
<evidence type="ECO:0000256" key="2">
    <source>
        <dbReference type="ARBA" id="ARBA00009278"/>
    </source>
</evidence>
<feature type="transmembrane region" description="Helical" evidence="10">
    <location>
        <begin position="31"/>
        <end position="53"/>
    </location>
</feature>
<dbReference type="InterPro" id="IPR000008">
    <property type="entry name" value="C2_dom"/>
</dbReference>
<dbReference type="PANTHER" id="PTHR16461">
    <property type="entry name" value="TOLL-INTERACTING PROTEIN"/>
    <property type="match status" value="1"/>
</dbReference>